<organism evidence="1 2">
    <name type="scientific">Cyanomargarita calcarea GSE-NOS-MK-12-04C</name>
    <dbReference type="NCBI Taxonomy" id="2839659"/>
    <lineage>
        <taxon>Bacteria</taxon>
        <taxon>Bacillati</taxon>
        <taxon>Cyanobacteriota</taxon>
        <taxon>Cyanophyceae</taxon>
        <taxon>Nostocales</taxon>
        <taxon>Cyanomargaritaceae</taxon>
        <taxon>Cyanomargarita</taxon>
    </lineage>
</organism>
<reference evidence="1" key="1">
    <citation type="submission" date="2021-05" db="EMBL/GenBank/DDBJ databases">
        <authorList>
            <person name="Pietrasiak N."/>
            <person name="Ward R."/>
            <person name="Stajich J.E."/>
            <person name="Kurbessoian T."/>
        </authorList>
    </citation>
    <scope>NUCLEOTIDE SEQUENCE</scope>
    <source>
        <strain evidence="1">GSE-NOS-MK-12-04C</strain>
    </source>
</reference>
<proteinExistence type="predicted"/>
<protein>
    <submittedName>
        <fullName evidence="1">Uncharacterized protein</fullName>
    </submittedName>
</protein>
<name>A0A951QIG7_9CYAN</name>
<dbReference type="EMBL" id="JAHHGZ010000003">
    <property type="protein sequence ID" value="MBW4666647.1"/>
    <property type="molecule type" value="Genomic_DNA"/>
</dbReference>
<reference evidence="1" key="2">
    <citation type="journal article" date="2022" name="Microbiol. Resour. Announc.">
        <title>Metagenome Sequencing to Explore Phylogenomics of Terrestrial Cyanobacteria.</title>
        <authorList>
            <person name="Ward R.D."/>
            <person name="Stajich J.E."/>
            <person name="Johansen J.R."/>
            <person name="Huntemann M."/>
            <person name="Clum A."/>
            <person name="Foster B."/>
            <person name="Foster B."/>
            <person name="Roux S."/>
            <person name="Palaniappan K."/>
            <person name="Varghese N."/>
            <person name="Mukherjee S."/>
            <person name="Reddy T.B.K."/>
            <person name="Daum C."/>
            <person name="Copeland A."/>
            <person name="Chen I.A."/>
            <person name="Ivanova N.N."/>
            <person name="Kyrpides N.C."/>
            <person name="Shapiro N."/>
            <person name="Eloe-Fadrosh E.A."/>
            <person name="Pietrasiak N."/>
        </authorList>
    </citation>
    <scope>NUCLEOTIDE SEQUENCE</scope>
    <source>
        <strain evidence="1">GSE-NOS-MK-12-04C</strain>
    </source>
</reference>
<dbReference type="Proteomes" id="UP000729701">
    <property type="component" value="Unassembled WGS sequence"/>
</dbReference>
<evidence type="ECO:0000313" key="1">
    <source>
        <dbReference type="EMBL" id="MBW4666647.1"/>
    </source>
</evidence>
<accession>A0A951QIG7</accession>
<dbReference type="AlphaFoldDB" id="A0A951QIG7"/>
<evidence type="ECO:0000313" key="2">
    <source>
        <dbReference type="Proteomes" id="UP000729701"/>
    </source>
</evidence>
<gene>
    <name evidence="1" type="ORF">KME60_04185</name>
</gene>
<comment type="caution">
    <text evidence="1">The sequence shown here is derived from an EMBL/GenBank/DDBJ whole genome shotgun (WGS) entry which is preliminary data.</text>
</comment>
<sequence>MLTKYYLANNPFKAKACYLASLIGITAIVANTTPAAAVEMIYRNPGNVSKIQGLVLDGINYDVTFKYDSFLNLFGSPNSSDFNRPTFWDNSQIAKKAVDNIASLMNSQQPVPTKVNSYPSALLPYRGVVAPNGTLFLVSKVDSYITRWDNFIGESQDIFTQGNEQANYAIFSVQEPPKTVPESNLWVGAVVTFLLGATFNKYEKGKANQD</sequence>